<dbReference type="InterPro" id="IPR001564">
    <property type="entry name" value="Nucleoside_diP_kinase"/>
</dbReference>
<dbReference type="InterPro" id="IPR036850">
    <property type="entry name" value="NDK-like_dom_sf"/>
</dbReference>
<evidence type="ECO:0000256" key="3">
    <source>
        <dbReference type="ARBA" id="ARBA00012966"/>
    </source>
</evidence>
<dbReference type="EMBL" id="MFGB01000014">
    <property type="protein sequence ID" value="OGF26755.1"/>
    <property type="molecule type" value="Genomic_DNA"/>
</dbReference>
<evidence type="ECO:0000256" key="6">
    <source>
        <dbReference type="PROSITE-ProRule" id="PRU00706"/>
    </source>
</evidence>
<evidence type="ECO:0000259" key="8">
    <source>
        <dbReference type="SMART" id="SM00562"/>
    </source>
</evidence>
<keyword evidence="4" id="KW-0808">Transferase</keyword>
<proteinExistence type="inferred from homology"/>
<dbReference type="AlphaFoldDB" id="A0A1F5SJ89"/>
<name>A0A1F5SJ89_9BACT</name>
<comment type="similarity">
    <text evidence="2 6 7">Belongs to the NDK family.</text>
</comment>
<keyword evidence="5" id="KW-0418">Kinase</keyword>
<evidence type="ECO:0000256" key="2">
    <source>
        <dbReference type="ARBA" id="ARBA00008142"/>
    </source>
</evidence>
<dbReference type="GO" id="GO:0006183">
    <property type="term" value="P:GTP biosynthetic process"/>
    <property type="evidence" value="ECO:0007669"/>
    <property type="project" value="InterPro"/>
</dbReference>
<dbReference type="PROSITE" id="PS51374">
    <property type="entry name" value="NDPK_LIKE"/>
    <property type="match status" value="1"/>
</dbReference>
<evidence type="ECO:0000256" key="1">
    <source>
        <dbReference type="ARBA" id="ARBA00001946"/>
    </source>
</evidence>
<evidence type="ECO:0000256" key="4">
    <source>
        <dbReference type="ARBA" id="ARBA00022679"/>
    </source>
</evidence>
<sequence length="209" mass="24357">MDCLGEFFIDEQGRAVKWVSIDGELKKYYAGKDGEGVIQRNEQGEEYIVVDGQKRYWRRERSFSTEGGSERFSEFVFFMLKPDAVRLDICREVISGLRERGFTVVAERPLKFHEELVCRFYCEFMDRDWCRELIEYFCSQSALCLLLKPAVVPEEALRILKEIKMAIREKYGANGNTMKNLVHCPDSPEESLRETLLIFGKEFLSGLCN</sequence>
<dbReference type="SMART" id="SM00562">
    <property type="entry name" value="NDK"/>
    <property type="match status" value="1"/>
</dbReference>
<dbReference type="Proteomes" id="UP000178367">
    <property type="component" value="Unassembled WGS sequence"/>
</dbReference>
<comment type="caution">
    <text evidence="6">Lacks conserved residue(s) required for the propagation of feature annotation.</text>
</comment>
<evidence type="ECO:0000313" key="10">
    <source>
        <dbReference type="Proteomes" id="UP000178367"/>
    </source>
</evidence>
<dbReference type="InterPro" id="IPR034907">
    <property type="entry name" value="NDK-like_dom"/>
</dbReference>
<dbReference type="PRINTS" id="PR01243">
    <property type="entry name" value="NUCDPKINASE"/>
</dbReference>
<gene>
    <name evidence="9" type="ORF">A2227_06545</name>
</gene>
<dbReference type="Gene3D" id="3.30.70.141">
    <property type="entry name" value="Nucleoside diphosphate kinase-like domain"/>
    <property type="match status" value="1"/>
</dbReference>
<feature type="domain" description="Nucleoside diphosphate kinase-like" evidence="8">
    <location>
        <begin position="73"/>
        <end position="206"/>
    </location>
</feature>
<comment type="caution">
    <text evidence="9">The sequence shown here is derived from an EMBL/GenBank/DDBJ whole genome shotgun (WGS) entry which is preliminary data.</text>
</comment>
<protein>
    <recommendedName>
        <fullName evidence="3">nucleoside-diphosphate kinase</fullName>
        <ecNumber evidence="3">2.7.4.6</ecNumber>
    </recommendedName>
</protein>
<dbReference type="PANTHER" id="PTHR11349">
    <property type="entry name" value="NUCLEOSIDE DIPHOSPHATE KINASE"/>
    <property type="match status" value="1"/>
</dbReference>
<dbReference type="GO" id="GO:0004550">
    <property type="term" value="F:nucleoside diphosphate kinase activity"/>
    <property type="evidence" value="ECO:0007669"/>
    <property type="project" value="UniProtKB-EC"/>
</dbReference>
<evidence type="ECO:0000256" key="5">
    <source>
        <dbReference type="ARBA" id="ARBA00022777"/>
    </source>
</evidence>
<dbReference type="GO" id="GO:0006241">
    <property type="term" value="P:CTP biosynthetic process"/>
    <property type="evidence" value="ECO:0007669"/>
    <property type="project" value="InterPro"/>
</dbReference>
<organism evidence="9 10">
    <name type="scientific">Candidatus Falkowbacteria bacterium RIFOXYA2_FULL_47_19</name>
    <dbReference type="NCBI Taxonomy" id="1797994"/>
    <lineage>
        <taxon>Bacteria</taxon>
        <taxon>Candidatus Falkowiibacteriota</taxon>
    </lineage>
</organism>
<evidence type="ECO:0000313" key="9">
    <source>
        <dbReference type="EMBL" id="OGF26755.1"/>
    </source>
</evidence>
<dbReference type="EC" id="2.7.4.6" evidence="3"/>
<dbReference type="GO" id="GO:0006228">
    <property type="term" value="P:UTP biosynthetic process"/>
    <property type="evidence" value="ECO:0007669"/>
    <property type="project" value="InterPro"/>
</dbReference>
<comment type="cofactor">
    <cofactor evidence="1">
        <name>Mg(2+)</name>
        <dbReference type="ChEBI" id="CHEBI:18420"/>
    </cofactor>
</comment>
<accession>A0A1F5SJ89</accession>
<dbReference type="STRING" id="1797994.A2227_06545"/>
<dbReference type="SUPFAM" id="SSF54919">
    <property type="entry name" value="Nucleoside diphosphate kinase, NDK"/>
    <property type="match status" value="1"/>
</dbReference>
<evidence type="ECO:0000256" key="7">
    <source>
        <dbReference type="RuleBase" id="RU004011"/>
    </source>
</evidence>
<reference evidence="9 10" key="1">
    <citation type="journal article" date="2016" name="Nat. Commun.">
        <title>Thousands of microbial genomes shed light on interconnected biogeochemical processes in an aquifer system.</title>
        <authorList>
            <person name="Anantharaman K."/>
            <person name="Brown C.T."/>
            <person name="Hug L.A."/>
            <person name="Sharon I."/>
            <person name="Castelle C.J."/>
            <person name="Probst A.J."/>
            <person name="Thomas B.C."/>
            <person name="Singh A."/>
            <person name="Wilkins M.J."/>
            <person name="Karaoz U."/>
            <person name="Brodie E.L."/>
            <person name="Williams K.H."/>
            <person name="Hubbard S.S."/>
            <person name="Banfield J.F."/>
        </authorList>
    </citation>
    <scope>NUCLEOTIDE SEQUENCE [LARGE SCALE GENOMIC DNA]</scope>
</reference>
<dbReference type="Pfam" id="PF00334">
    <property type="entry name" value="NDK"/>
    <property type="match status" value="1"/>
</dbReference>